<keyword evidence="6" id="KW-0560">Oxidoreductase</keyword>
<sequence>MTNPLSELPVPLLQAPMAGGPSTAALAVAVARAGGLGMLAAGYKTVEAMAQEIREVAVKTDRFGVNLFVPERDPSDPGELEAYARALAPVAAELGVAAPQPGEFSDDHYAAKLDHLATHSVPLVSFTFGLPSPDDVARLRSAGTVVVLNATDEAEVRAALVLDPDAIVVQGTEAGGHRATHGQAKTPLEISTADLVSAVRETTALPLIAAGGVADRETAEDLMERGADAVQVGTLFLTTEEAGTKPAHREALLSGRFGETVVTRVFSGRAARALRNAFTDRLEVEQISGYPQVHHMTAPLRAASAQDPAGLNLWAGTGFAACRETTATDVVEQFRGL</sequence>
<name>A0ABV3KD58_9MICC</name>
<protein>
    <recommendedName>
        <fullName evidence="8">Propionate 3-nitronate monooxygenase</fullName>
    </recommendedName>
</protein>
<dbReference type="SUPFAM" id="SSF51412">
    <property type="entry name" value="Inosine monophosphate dehydrogenase (IMPDH)"/>
    <property type="match status" value="1"/>
</dbReference>
<keyword evidence="7 10" id="KW-0503">Monooxygenase</keyword>
<keyword evidence="3" id="KW-0216">Detoxification</keyword>
<dbReference type="PANTHER" id="PTHR42747">
    <property type="entry name" value="NITRONATE MONOOXYGENASE-RELATED"/>
    <property type="match status" value="1"/>
</dbReference>
<dbReference type="PANTHER" id="PTHR42747:SF3">
    <property type="entry name" value="NITRONATE MONOOXYGENASE-RELATED"/>
    <property type="match status" value="1"/>
</dbReference>
<organism evidence="10 11">
    <name type="scientific">Kocuria salsicia</name>
    <dbReference type="NCBI Taxonomy" id="664639"/>
    <lineage>
        <taxon>Bacteria</taxon>
        <taxon>Bacillati</taxon>
        <taxon>Actinomycetota</taxon>
        <taxon>Actinomycetes</taxon>
        <taxon>Micrococcales</taxon>
        <taxon>Micrococcaceae</taxon>
        <taxon>Kocuria</taxon>
    </lineage>
</organism>
<evidence type="ECO:0000256" key="6">
    <source>
        <dbReference type="ARBA" id="ARBA00023002"/>
    </source>
</evidence>
<evidence type="ECO:0000313" key="10">
    <source>
        <dbReference type="EMBL" id="MEV8158283.1"/>
    </source>
</evidence>
<evidence type="ECO:0000256" key="1">
    <source>
        <dbReference type="ARBA" id="ARBA00001917"/>
    </source>
</evidence>
<comment type="catalytic activity">
    <reaction evidence="9">
        <text>3 propionate 3-nitronate + 3 O2 + H2O = 3 3-oxopropanoate + 2 nitrate + nitrite + H2O2 + 3 H(+)</text>
        <dbReference type="Rhea" id="RHEA:57332"/>
        <dbReference type="ChEBI" id="CHEBI:15377"/>
        <dbReference type="ChEBI" id="CHEBI:15378"/>
        <dbReference type="ChEBI" id="CHEBI:15379"/>
        <dbReference type="ChEBI" id="CHEBI:16240"/>
        <dbReference type="ChEBI" id="CHEBI:16301"/>
        <dbReference type="ChEBI" id="CHEBI:17632"/>
        <dbReference type="ChEBI" id="CHEBI:33190"/>
        <dbReference type="ChEBI" id="CHEBI:136067"/>
    </reaction>
</comment>
<keyword evidence="4" id="KW-0285">Flavoprotein</keyword>
<dbReference type="Pfam" id="PF03060">
    <property type="entry name" value="NMO"/>
    <property type="match status" value="1"/>
</dbReference>
<evidence type="ECO:0000256" key="3">
    <source>
        <dbReference type="ARBA" id="ARBA00022575"/>
    </source>
</evidence>
<evidence type="ECO:0000256" key="2">
    <source>
        <dbReference type="ARBA" id="ARBA00009881"/>
    </source>
</evidence>
<comment type="similarity">
    <text evidence="2">Belongs to the nitronate monooxygenase family. NMO class I subfamily.</text>
</comment>
<evidence type="ECO:0000256" key="5">
    <source>
        <dbReference type="ARBA" id="ARBA00022643"/>
    </source>
</evidence>
<comment type="caution">
    <text evidence="10">The sequence shown here is derived from an EMBL/GenBank/DDBJ whole genome shotgun (WGS) entry which is preliminary data.</text>
</comment>
<evidence type="ECO:0000256" key="8">
    <source>
        <dbReference type="ARBA" id="ARBA00031155"/>
    </source>
</evidence>
<dbReference type="InterPro" id="IPR013785">
    <property type="entry name" value="Aldolase_TIM"/>
</dbReference>
<gene>
    <name evidence="10" type="ORF">AB0O96_08775</name>
</gene>
<dbReference type="GO" id="GO:0004497">
    <property type="term" value="F:monooxygenase activity"/>
    <property type="evidence" value="ECO:0007669"/>
    <property type="project" value="UniProtKB-KW"/>
</dbReference>
<evidence type="ECO:0000256" key="7">
    <source>
        <dbReference type="ARBA" id="ARBA00023033"/>
    </source>
</evidence>
<dbReference type="EMBL" id="JBFBLL010000005">
    <property type="protein sequence ID" value="MEV8158283.1"/>
    <property type="molecule type" value="Genomic_DNA"/>
</dbReference>
<dbReference type="PROSITE" id="PS00912">
    <property type="entry name" value="DHODEHASE_2"/>
    <property type="match status" value="1"/>
</dbReference>
<accession>A0ABV3KD58</accession>
<keyword evidence="11" id="KW-1185">Reference proteome</keyword>
<dbReference type="Proteomes" id="UP001553031">
    <property type="component" value="Unassembled WGS sequence"/>
</dbReference>
<dbReference type="Gene3D" id="3.20.20.70">
    <property type="entry name" value="Aldolase class I"/>
    <property type="match status" value="1"/>
</dbReference>
<proteinExistence type="inferred from homology"/>
<dbReference type="InterPro" id="IPR004136">
    <property type="entry name" value="NMO"/>
</dbReference>
<keyword evidence="5" id="KW-0288">FMN</keyword>
<dbReference type="InterPro" id="IPR001295">
    <property type="entry name" value="Dihydroorotate_DH_CS"/>
</dbReference>
<dbReference type="CDD" id="cd04730">
    <property type="entry name" value="NPD_like"/>
    <property type="match status" value="1"/>
</dbReference>
<evidence type="ECO:0000256" key="4">
    <source>
        <dbReference type="ARBA" id="ARBA00022630"/>
    </source>
</evidence>
<evidence type="ECO:0000256" key="9">
    <source>
        <dbReference type="ARBA" id="ARBA00049401"/>
    </source>
</evidence>
<reference evidence="10 11" key="1">
    <citation type="submission" date="2024-06" db="EMBL/GenBank/DDBJ databases">
        <title>The Natural Products Discovery Center: Release of the First 8490 Sequenced Strains for Exploring Actinobacteria Biosynthetic Diversity.</title>
        <authorList>
            <person name="Kalkreuter E."/>
            <person name="Kautsar S.A."/>
            <person name="Yang D."/>
            <person name="Bader C.D."/>
            <person name="Teijaro C.N."/>
            <person name="Fluegel L."/>
            <person name="Davis C.M."/>
            <person name="Simpson J.R."/>
            <person name="Lauterbach L."/>
            <person name="Steele A.D."/>
            <person name="Gui C."/>
            <person name="Meng S."/>
            <person name="Li G."/>
            <person name="Viehrig K."/>
            <person name="Ye F."/>
            <person name="Su P."/>
            <person name="Kiefer A.F."/>
            <person name="Nichols A."/>
            <person name="Cepeda A.J."/>
            <person name="Yan W."/>
            <person name="Fan B."/>
            <person name="Jiang Y."/>
            <person name="Adhikari A."/>
            <person name="Zheng C.-J."/>
            <person name="Schuster L."/>
            <person name="Cowan T.M."/>
            <person name="Smanski M.J."/>
            <person name="Chevrette M.G."/>
            <person name="De Carvalho L.P.S."/>
            <person name="Shen B."/>
        </authorList>
    </citation>
    <scope>NUCLEOTIDE SEQUENCE [LARGE SCALE GENOMIC DNA]</scope>
    <source>
        <strain evidence="10 11">NPDC079179</strain>
    </source>
</reference>
<dbReference type="RefSeq" id="WP_363784909.1">
    <property type="nucleotide sequence ID" value="NZ_JBFBLL010000005.1"/>
</dbReference>
<evidence type="ECO:0000313" key="11">
    <source>
        <dbReference type="Proteomes" id="UP001553031"/>
    </source>
</evidence>
<comment type="cofactor">
    <cofactor evidence="1">
        <name>FMN</name>
        <dbReference type="ChEBI" id="CHEBI:58210"/>
    </cofactor>
</comment>